<dbReference type="SMART" id="SM00304">
    <property type="entry name" value="HAMP"/>
    <property type="match status" value="1"/>
</dbReference>
<keyword evidence="7 15" id="KW-0418">Kinase</keyword>
<dbReference type="Pfam" id="PF00512">
    <property type="entry name" value="HisKA"/>
    <property type="match status" value="1"/>
</dbReference>
<dbReference type="Gene3D" id="6.10.340.10">
    <property type="match status" value="1"/>
</dbReference>
<dbReference type="InterPro" id="IPR003660">
    <property type="entry name" value="HAMP_dom"/>
</dbReference>
<reference evidence="15 16" key="1">
    <citation type="submission" date="2022-04" db="EMBL/GenBank/DDBJ databases">
        <title>Genome diversity in the genus Frankia.</title>
        <authorList>
            <person name="Carlos-Shanley C."/>
            <person name="Hahn D."/>
        </authorList>
    </citation>
    <scope>NUCLEOTIDE SEQUENCE [LARGE SCALE GENOMIC DNA]</scope>
    <source>
        <strain evidence="15 16">Ag45/Mut15</strain>
    </source>
</reference>
<evidence type="ECO:0000256" key="7">
    <source>
        <dbReference type="ARBA" id="ARBA00022777"/>
    </source>
</evidence>
<dbReference type="Gene3D" id="1.10.287.130">
    <property type="match status" value="1"/>
</dbReference>
<dbReference type="InterPro" id="IPR003594">
    <property type="entry name" value="HATPase_dom"/>
</dbReference>
<dbReference type="InterPro" id="IPR005467">
    <property type="entry name" value="His_kinase_dom"/>
</dbReference>
<dbReference type="InterPro" id="IPR050428">
    <property type="entry name" value="TCS_sensor_his_kinase"/>
</dbReference>
<evidence type="ECO:0000256" key="10">
    <source>
        <dbReference type="ARBA" id="ARBA00023136"/>
    </source>
</evidence>
<feature type="region of interest" description="Disordered" evidence="11">
    <location>
        <begin position="224"/>
        <end position="248"/>
    </location>
</feature>
<dbReference type="PROSITE" id="PS50885">
    <property type="entry name" value="HAMP"/>
    <property type="match status" value="1"/>
</dbReference>
<dbReference type="PRINTS" id="PR00344">
    <property type="entry name" value="BCTRLSENSOR"/>
</dbReference>
<dbReference type="PANTHER" id="PTHR45436:SF5">
    <property type="entry name" value="SENSOR HISTIDINE KINASE TRCS"/>
    <property type="match status" value="1"/>
</dbReference>
<feature type="domain" description="Histidine kinase" evidence="13">
    <location>
        <begin position="290"/>
        <end position="514"/>
    </location>
</feature>
<dbReference type="EMBL" id="JALKFT010000028">
    <property type="protein sequence ID" value="MCK9878182.1"/>
    <property type="molecule type" value="Genomic_DNA"/>
</dbReference>
<feature type="compositionally biased region" description="Pro residues" evidence="11">
    <location>
        <begin position="234"/>
        <end position="246"/>
    </location>
</feature>
<feature type="transmembrane region" description="Helical" evidence="12">
    <location>
        <begin position="7"/>
        <end position="30"/>
    </location>
</feature>
<dbReference type="Proteomes" id="UP001201873">
    <property type="component" value="Unassembled WGS sequence"/>
</dbReference>
<dbReference type="InterPro" id="IPR004358">
    <property type="entry name" value="Sig_transdc_His_kin-like_C"/>
</dbReference>
<comment type="subcellular location">
    <subcellularLocation>
        <location evidence="2">Cell membrane</location>
    </subcellularLocation>
</comment>
<dbReference type="SUPFAM" id="SSF55874">
    <property type="entry name" value="ATPase domain of HSP90 chaperone/DNA topoisomerase II/histidine kinase"/>
    <property type="match status" value="1"/>
</dbReference>
<evidence type="ECO:0000256" key="1">
    <source>
        <dbReference type="ARBA" id="ARBA00000085"/>
    </source>
</evidence>
<proteinExistence type="predicted"/>
<evidence type="ECO:0000256" key="12">
    <source>
        <dbReference type="SAM" id="Phobius"/>
    </source>
</evidence>
<keyword evidence="5" id="KW-0808">Transferase</keyword>
<feature type="domain" description="HAMP" evidence="14">
    <location>
        <begin position="208"/>
        <end position="282"/>
    </location>
</feature>
<dbReference type="EC" id="2.7.13.3" evidence="3"/>
<comment type="catalytic activity">
    <reaction evidence="1">
        <text>ATP + protein L-histidine = ADP + protein N-phospho-L-histidine.</text>
        <dbReference type="EC" id="2.7.13.3"/>
    </reaction>
</comment>
<evidence type="ECO:0000256" key="3">
    <source>
        <dbReference type="ARBA" id="ARBA00012438"/>
    </source>
</evidence>
<accession>A0ABT0K372</accession>
<dbReference type="InterPro" id="IPR003661">
    <property type="entry name" value="HisK_dim/P_dom"/>
</dbReference>
<evidence type="ECO:0000256" key="5">
    <source>
        <dbReference type="ARBA" id="ARBA00022679"/>
    </source>
</evidence>
<keyword evidence="9" id="KW-0902">Two-component regulatory system</keyword>
<dbReference type="Gene3D" id="3.30.565.10">
    <property type="entry name" value="Histidine kinase-like ATPase, C-terminal domain"/>
    <property type="match status" value="1"/>
</dbReference>
<dbReference type="GO" id="GO:0016301">
    <property type="term" value="F:kinase activity"/>
    <property type="evidence" value="ECO:0007669"/>
    <property type="project" value="UniProtKB-KW"/>
</dbReference>
<dbReference type="PANTHER" id="PTHR45436">
    <property type="entry name" value="SENSOR HISTIDINE KINASE YKOH"/>
    <property type="match status" value="1"/>
</dbReference>
<keyword evidence="6 12" id="KW-0812">Transmembrane</keyword>
<dbReference type="SUPFAM" id="SSF47384">
    <property type="entry name" value="Homodimeric domain of signal transducing histidine kinase"/>
    <property type="match status" value="1"/>
</dbReference>
<evidence type="ECO:0000313" key="15">
    <source>
        <dbReference type="EMBL" id="MCK9878182.1"/>
    </source>
</evidence>
<evidence type="ECO:0000259" key="14">
    <source>
        <dbReference type="PROSITE" id="PS50885"/>
    </source>
</evidence>
<dbReference type="CDD" id="cd00075">
    <property type="entry name" value="HATPase"/>
    <property type="match status" value="1"/>
</dbReference>
<comment type="caution">
    <text evidence="15">The sequence shown here is derived from an EMBL/GenBank/DDBJ whole genome shotgun (WGS) entry which is preliminary data.</text>
</comment>
<keyword evidence="10 12" id="KW-0472">Membrane</keyword>
<feature type="compositionally biased region" description="Basic and acidic residues" evidence="11">
    <location>
        <begin position="534"/>
        <end position="549"/>
    </location>
</feature>
<name>A0ABT0K372_9ACTN</name>
<keyword evidence="16" id="KW-1185">Reference proteome</keyword>
<evidence type="ECO:0000256" key="11">
    <source>
        <dbReference type="SAM" id="MobiDB-lite"/>
    </source>
</evidence>
<evidence type="ECO:0000313" key="16">
    <source>
        <dbReference type="Proteomes" id="UP001201873"/>
    </source>
</evidence>
<keyword evidence="4" id="KW-0597">Phosphoprotein</keyword>
<evidence type="ECO:0000256" key="9">
    <source>
        <dbReference type="ARBA" id="ARBA00023012"/>
    </source>
</evidence>
<dbReference type="RefSeq" id="WP_248826314.1">
    <property type="nucleotide sequence ID" value="NZ_JALKFT010000028.1"/>
</dbReference>
<dbReference type="SMART" id="SM00387">
    <property type="entry name" value="HATPase_c"/>
    <property type="match status" value="1"/>
</dbReference>
<evidence type="ECO:0000256" key="6">
    <source>
        <dbReference type="ARBA" id="ARBA00022692"/>
    </source>
</evidence>
<dbReference type="CDD" id="cd00082">
    <property type="entry name" value="HisKA"/>
    <property type="match status" value="1"/>
</dbReference>
<feature type="region of interest" description="Disordered" evidence="11">
    <location>
        <begin position="520"/>
        <end position="549"/>
    </location>
</feature>
<protein>
    <recommendedName>
        <fullName evidence="3">histidine kinase</fullName>
        <ecNumber evidence="3">2.7.13.3</ecNumber>
    </recommendedName>
</protein>
<evidence type="ECO:0000256" key="2">
    <source>
        <dbReference type="ARBA" id="ARBA00004236"/>
    </source>
</evidence>
<evidence type="ECO:0000259" key="13">
    <source>
        <dbReference type="PROSITE" id="PS50109"/>
    </source>
</evidence>
<evidence type="ECO:0000256" key="8">
    <source>
        <dbReference type="ARBA" id="ARBA00022989"/>
    </source>
</evidence>
<keyword evidence="8 12" id="KW-1133">Transmembrane helix</keyword>
<dbReference type="InterPro" id="IPR036097">
    <property type="entry name" value="HisK_dim/P_sf"/>
</dbReference>
<organism evidence="15 16">
    <name type="scientific">Frankia umida</name>
    <dbReference type="NCBI Taxonomy" id="573489"/>
    <lineage>
        <taxon>Bacteria</taxon>
        <taxon>Bacillati</taxon>
        <taxon>Actinomycetota</taxon>
        <taxon>Actinomycetes</taxon>
        <taxon>Frankiales</taxon>
        <taxon>Frankiaceae</taxon>
        <taxon>Frankia</taxon>
    </lineage>
</organism>
<sequence>MPLRVRLTALFVLGTALALFLAGILFYLLLRANLRDAVDSDLRTRADVLAARTTDRYPAVTTATTPGSTTPGSTTPGSTALLAGAGPIAQILGPDGLVLAATADAGQTPLLDARTLATARTRALLTTVRSRPGMEPDGRLRLATEPVTVPGTGSAATTGSAAGGSLVAVVGTSTLYSDRAEDRVRNVMVVATAPLVALSGLAAWLLSGAALRPVERMRRDAAALAAAEDRARTPGPPAPPGPPVPAGPSGALALAVPATRDEIAALARTMNDLLARLHAARARDRAFIADAGHELRTPLTVLRAELELAARPGRSITQLRAAIFAAAEETERLIRLAESLLTLARMDGGHLRRAPVALDEIVLRATQAAAGLATSRDVHLTIIQEPPVQVSSGPLVEGDPDLLRQCVDNLLTNALRHAPAASIVDLTIGPTTRSGQAGVRLTVRDRGPGFPGTFLPHAFERFRRADAARGRNDGGTGLGLAIVAAIIAAHGGSVTAANHPEGGAVLTIWLPREGTRVAAAGAGGRAGGAARPVRGVDRDAGDDRWESPR</sequence>
<feature type="transmembrane region" description="Helical" evidence="12">
    <location>
        <begin position="187"/>
        <end position="211"/>
    </location>
</feature>
<gene>
    <name evidence="15" type="ORF">MXD59_20835</name>
</gene>
<dbReference type="InterPro" id="IPR036890">
    <property type="entry name" value="HATPase_C_sf"/>
</dbReference>
<dbReference type="PROSITE" id="PS50109">
    <property type="entry name" value="HIS_KIN"/>
    <property type="match status" value="1"/>
</dbReference>
<evidence type="ECO:0000256" key="4">
    <source>
        <dbReference type="ARBA" id="ARBA00022553"/>
    </source>
</evidence>
<dbReference type="SMART" id="SM00388">
    <property type="entry name" value="HisKA"/>
    <property type="match status" value="1"/>
</dbReference>
<dbReference type="Pfam" id="PF02518">
    <property type="entry name" value="HATPase_c"/>
    <property type="match status" value="1"/>
</dbReference>